<dbReference type="Gene3D" id="1.10.10.10">
    <property type="entry name" value="Winged helix-like DNA-binding domain superfamily/Winged helix DNA-binding domain"/>
    <property type="match status" value="1"/>
</dbReference>
<protein>
    <submittedName>
        <fullName evidence="5">HTH-type quorum sensing-dependent transcriptional regulator VjbR</fullName>
    </submittedName>
</protein>
<organism evidence="5 6">
    <name type="scientific">Shimia marina</name>
    <dbReference type="NCBI Taxonomy" id="321267"/>
    <lineage>
        <taxon>Bacteria</taxon>
        <taxon>Pseudomonadati</taxon>
        <taxon>Pseudomonadota</taxon>
        <taxon>Alphaproteobacteria</taxon>
        <taxon>Rhodobacterales</taxon>
        <taxon>Roseobacteraceae</taxon>
    </lineage>
</organism>
<dbReference type="SUPFAM" id="SSF75516">
    <property type="entry name" value="Pheromone-binding domain of LuxR-like quorum-sensing transcription factors"/>
    <property type="match status" value="1"/>
</dbReference>
<dbReference type="GO" id="GO:0003677">
    <property type="term" value="F:DNA binding"/>
    <property type="evidence" value="ECO:0007669"/>
    <property type="project" value="UniProtKB-KW"/>
</dbReference>
<sequence>MKNAVVDFLDNLFFAQTADELYAVSKAYFGDLGFRYVNVSYFQTETAQHLGMFSNMSQDWLSHYQLSGYSAIDPYIRMGDALDGRKVVSHDALLDCDSVRRDPVLQRLLLEGRQEGLQSSFLQCGVSRFMGLKAGINLILDRDVEELIRLQEEKRQELFVGAALAQSAFMACTKKEKLCAEYINFSGFQPRLSPREAEVVKWLAQGLRNDRIADKLKISTATVNFHIVSAKRRLDVKTREQLVAVAILQGIVEF</sequence>
<evidence type="ECO:0000256" key="1">
    <source>
        <dbReference type="ARBA" id="ARBA00023015"/>
    </source>
</evidence>
<dbReference type="Proteomes" id="UP000054823">
    <property type="component" value="Unassembled WGS sequence"/>
</dbReference>
<dbReference type="PROSITE" id="PS00622">
    <property type="entry name" value="HTH_LUXR_1"/>
    <property type="match status" value="1"/>
</dbReference>
<dbReference type="Gene3D" id="3.30.450.80">
    <property type="entry name" value="Transcription factor LuxR-like, autoinducer-binding domain"/>
    <property type="match status" value="1"/>
</dbReference>
<dbReference type="RefSeq" id="WP_158500687.1">
    <property type="nucleotide sequence ID" value="NZ_CYPW01000018.1"/>
</dbReference>
<dbReference type="AlphaFoldDB" id="A0A0P1EQ91"/>
<dbReference type="Pfam" id="PF00196">
    <property type="entry name" value="GerE"/>
    <property type="match status" value="1"/>
</dbReference>
<dbReference type="PRINTS" id="PR00038">
    <property type="entry name" value="HTHLUXR"/>
</dbReference>
<dbReference type="InterPro" id="IPR000792">
    <property type="entry name" value="Tscrpt_reg_LuxR_C"/>
</dbReference>
<reference evidence="5 6" key="1">
    <citation type="submission" date="2015-09" db="EMBL/GenBank/DDBJ databases">
        <authorList>
            <consortium name="Swine Surveillance"/>
        </authorList>
    </citation>
    <scope>NUCLEOTIDE SEQUENCE [LARGE SCALE GENOMIC DNA]</scope>
    <source>
        <strain evidence="5 6">CECT 7688</strain>
    </source>
</reference>
<proteinExistence type="predicted"/>
<dbReference type="InterPro" id="IPR036693">
    <property type="entry name" value="TF_LuxR_autoind-bd_dom_sf"/>
</dbReference>
<evidence type="ECO:0000256" key="2">
    <source>
        <dbReference type="ARBA" id="ARBA00023125"/>
    </source>
</evidence>
<dbReference type="EMBL" id="CYPW01000018">
    <property type="protein sequence ID" value="CUH52622.1"/>
    <property type="molecule type" value="Genomic_DNA"/>
</dbReference>
<dbReference type="STRING" id="321267.SHM7688_02069"/>
<dbReference type="InterPro" id="IPR036388">
    <property type="entry name" value="WH-like_DNA-bd_sf"/>
</dbReference>
<keyword evidence="2" id="KW-0238">DNA-binding</keyword>
<dbReference type="PROSITE" id="PS50043">
    <property type="entry name" value="HTH_LUXR_2"/>
    <property type="match status" value="1"/>
</dbReference>
<accession>A0A0P1EQ91</accession>
<feature type="domain" description="HTH luxR-type" evidence="4">
    <location>
        <begin position="189"/>
        <end position="250"/>
    </location>
</feature>
<evidence type="ECO:0000313" key="6">
    <source>
        <dbReference type="Proteomes" id="UP000054823"/>
    </source>
</evidence>
<dbReference type="InterPro" id="IPR016032">
    <property type="entry name" value="Sig_transdc_resp-reg_C-effctor"/>
</dbReference>
<dbReference type="GO" id="GO:0006355">
    <property type="term" value="P:regulation of DNA-templated transcription"/>
    <property type="evidence" value="ECO:0007669"/>
    <property type="project" value="InterPro"/>
</dbReference>
<evidence type="ECO:0000259" key="4">
    <source>
        <dbReference type="PROSITE" id="PS50043"/>
    </source>
</evidence>
<gene>
    <name evidence="5" type="primary">vjbR</name>
    <name evidence="5" type="ORF">SHM7688_02069</name>
</gene>
<dbReference type="InterPro" id="IPR005143">
    <property type="entry name" value="TF_LuxR_autoind-bd_dom"/>
</dbReference>
<keyword evidence="6" id="KW-1185">Reference proteome</keyword>
<dbReference type="PANTHER" id="PTHR44688:SF16">
    <property type="entry name" value="DNA-BINDING TRANSCRIPTIONAL ACTIVATOR DEVR_DOSR"/>
    <property type="match status" value="1"/>
</dbReference>
<evidence type="ECO:0000256" key="3">
    <source>
        <dbReference type="ARBA" id="ARBA00023163"/>
    </source>
</evidence>
<evidence type="ECO:0000313" key="5">
    <source>
        <dbReference type="EMBL" id="CUH52622.1"/>
    </source>
</evidence>
<dbReference type="SMART" id="SM00421">
    <property type="entry name" value="HTH_LUXR"/>
    <property type="match status" value="1"/>
</dbReference>
<dbReference type="SUPFAM" id="SSF46894">
    <property type="entry name" value="C-terminal effector domain of the bipartite response regulators"/>
    <property type="match status" value="1"/>
</dbReference>
<name>A0A0P1EQ91_9RHOB</name>
<keyword evidence="3" id="KW-0804">Transcription</keyword>
<dbReference type="Pfam" id="PF03472">
    <property type="entry name" value="Autoind_bind"/>
    <property type="match status" value="1"/>
</dbReference>
<dbReference type="CDD" id="cd06170">
    <property type="entry name" value="LuxR_C_like"/>
    <property type="match status" value="1"/>
</dbReference>
<keyword evidence="1" id="KW-0805">Transcription regulation</keyword>
<dbReference type="PANTHER" id="PTHR44688">
    <property type="entry name" value="DNA-BINDING TRANSCRIPTIONAL ACTIVATOR DEVR_DOSR"/>
    <property type="match status" value="1"/>
</dbReference>